<keyword evidence="8" id="KW-1185">Reference proteome</keyword>
<proteinExistence type="inferred from homology"/>
<protein>
    <submittedName>
        <fullName evidence="7">Glucose-methanol-choline oxidoreductase</fullName>
    </submittedName>
</protein>
<evidence type="ECO:0000259" key="6">
    <source>
        <dbReference type="PROSITE" id="PS00624"/>
    </source>
</evidence>
<dbReference type="GO" id="GO:0016614">
    <property type="term" value="F:oxidoreductase activity, acting on CH-OH group of donors"/>
    <property type="evidence" value="ECO:0007669"/>
    <property type="project" value="InterPro"/>
</dbReference>
<reference evidence="7 8" key="1">
    <citation type="journal article" date="2011" name="Genome Res.">
        <title>Phylogeny-wide analysis of social amoeba genomes highlights ancient origins for complex intercellular communication.</title>
        <authorList>
            <person name="Heidel A.J."/>
            <person name="Lawal H.M."/>
            <person name="Felder M."/>
            <person name="Schilde C."/>
            <person name="Helps N.R."/>
            <person name="Tunggal B."/>
            <person name="Rivero F."/>
            <person name="John U."/>
            <person name="Schleicher M."/>
            <person name="Eichinger L."/>
            <person name="Platzer M."/>
            <person name="Noegel A.A."/>
            <person name="Schaap P."/>
            <person name="Gloeckner G."/>
        </authorList>
    </citation>
    <scope>NUCLEOTIDE SEQUENCE [LARGE SCALE GENOMIC DNA]</scope>
    <source>
        <strain evidence="8">ATCC 26659 / Pp 5 / PN500</strain>
    </source>
</reference>
<dbReference type="Pfam" id="PF05199">
    <property type="entry name" value="GMC_oxred_C"/>
    <property type="match status" value="1"/>
</dbReference>
<feature type="binding site" evidence="5">
    <location>
        <position position="115"/>
    </location>
    <ligand>
        <name>FAD</name>
        <dbReference type="ChEBI" id="CHEBI:57692"/>
    </ligand>
</feature>
<dbReference type="Pfam" id="PF00732">
    <property type="entry name" value="GMC_oxred_N"/>
    <property type="match status" value="1"/>
</dbReference>
<keyword evidence="4 5" id="KW-0274">FAD</keyword>
<dbReference type="STRING" id="670386.D3BJH4"/>
<evidence type="ECO:0000256" key="5">
    <source>
        <dbReference type="PIRSR" id="PIRSR000137-2"/>
    </source>
</evidence>
<evidence type="ECO:0000313" key="7">
    <source>
        <dbReference type="EMBL" id="EFA78054.1"/>
    </source>
</evidence>
<dbReference type="PANTHER" id="PTHR11552:SF147">
    <property type="entry name" value="CHOLINE DEHYDROGENASE, MITOCHONDRIAL"/>
    <property type="match status" value="1"/>
</dbReference>
<dbReference type="Gene3D" id="3.50.50.60">
    <property type="entry name" value="FAD/NAD(P)-binding domain"/>
    <property type="match status" value="1"/>
</dbReference>
<dbReference type="InterPro" id="IPR012132">
    <property type="entry name" value="GMC_OxRdtase"/>
</dbReference>
<dbReference type="InterPro" id="IPR036188">
    <property type="entry name" value="FAD/NAD-bd_sf"/>
</dbReference>
<dbReference type="GO" id="GO:0050660">
    <property type="term" value="F:flavin adenine dinucleotide binding"/>
    <property type="evidence" value="ECO:0007669"/>
    <property type="project" value="InterPro"/>
</dbReference>
<dbReference type="Proteomes" id="UP000001396">
    <property type="component" value="Unassembled WGS sequence"/>
</dbReference>
<dbReference type="AlphaFoldDB" id="D3BJH4"/>
<evidence type="ECO:0000313" key="8">
    <source>
        <dbReference type="Proteomes" id="UP000001396"/>
    </source>
</evidence>
<gene>
    <name evidence="7" type="ORF">PPL_08700</name>
</gene>
<keyword evidence="3" id="KW-0285">Flavoprotein</keyword>
<dbReference type="GeneID" id="31364178"/>
<dbReference type="SUPFAM" id="SSF54373">
    <property type="entry name" value="FAD-linked reductases, C-terminal domain"/>
    <property type="match status" value="1"/>
</dbReference>
<dbReference type="PROSITE" id="PS00624">
    <property type="entry name" value="GMC_OXRED_2"/>
    <property type="match status" value="1"/>
</dbReference>
<dbReference type="SUPFAM" id="SSF51905">
    <property type="entry name" value="FAD/NAD(P)-binding domain"/>
    <property type="match status" value="1"/>
</dbReference>
<dbReference type="InParanoid" id="D3BJH4"/>
<organism evidence="7 8">
    <name type="scientific">Heterostelium pallidum (strain ATCC 26659 / Pp 5 / PN500)</name>
    <name type="common">Cellular slime mold</name>
    <name type="synonym">Polysphondylium pallidum</name>
    <dbReference type="NCBI Taxonomy" id="670386"/>
    <lineage>
        <taxon>Eukaryota</taxon>
        <taxon>Amoebozoa</taxon>
        <taxon>Evosea</taxon>
        <taxon>Eumycetozoa</taxon>
        <taxon>Dictyostelia</taxon>
        <taxon>Acytosteliales</taxon>
        <taxon>Acytosteliaceae</taxon>
        <taxon>Heterostelium</taxon>
    </lineage>
</organism>
<sequence>MIISYHDRQKRFIESSVDSFYRNLKIDQKFTFDYVIVGAGSAGSVVANKLSNDPNNKVLLIEEGGYSTDIYRARDTLQYAEHFILSPDMSITKIFQNARYEATNNRVIESLRGKVAGGCNAINGMVASIGNSYDYNDWATITGESAWAWNNTVYPIHIPDIFEHIPLKYNNDSDSINSELRDALGNLGYEHNTNQFDGSTYGFTLSVATQKLGEDGLHHRVTSFSQYVDSISRVRNNLSIFVRHKALRIDFDTTVTPPRAKGIYLKNVFRGEYIYVEIGKELILSAGAYDSPLLLQFSGVGDPNHLSKFGIETVINSPYVGKNMVDHLSMAVVGRPLKYHGQRVFKRDDSPYNGYRVFGPKSTDKKIKWVNSMGAIPLPLIFGTRFLCSIEMVAPTTVGYIEIERLEYDNETFERPLLRVNHLSDPVEMDYVIDGLNSCKDTERELIKMDVINEHGGSFGLIDITETNIDRIKSSIRSSIMTAYHPHGTLRMGPQDDITYPTNGQLKLKGSANIRIIDASVIPISPSGNTNLPSIIVGLQGSKFILNDN</sequence>
<comment type="similarity">
    <text evidence="2">Belongs to the GMC oxidoreductase family.</text>
</comment>
<comment type="cofactor">
    <cofactor evidence="1 5">
        <name>FAD</name>
        <dbReference type="ChEBI" id="CHEBI:57692"/>
    </cofactor>
</comment>
<dbReference type="EMBL" id="ADBJ01000038">
    <property type="protein sequence ID" value="EFA78054.1"/>
    <property type="molecule type" value="Genomic_DNA"/>
</dbReference>
<dbReference type="InterPro" id="IPR000172">
    <property type="entry name" value="GMC_OxRdtase_N"/>
</dbReference>
<evidence type="ECO:0000256" key="2">
    <source>
        <dbReference type="ARBA" id="ARBA00010790"/>
    </source>
</evidence>
<dbReference type="PIRSF" id="PIRSF000137">
    <property type="entry name" value="Alcohol_oxidase"/>
    <property type="match status" value="1"/>
</dbReference>
<feature type="binding site" evidence="5">
    <location>
        <begin position="123"/>
        <end position="126"/>
    </location>
    <ligand>
        <name>FAD</name>
        <dbReference type="ChEBI" id="CHEBI:57692"/>
    </ligand>
</feature>
<evidence type="ECO:0000256" key="1">
    <source>
        <dbReference type="ARBA" id="ARBA00001974"/>
    </source>
</evidence>
<accession>D3BJH4</accession>
<evidence type="ECO:0000256" key="4">
    <source>
        <dbReference type="ARBA" id="ARBA00022827"/>
    </source>
</evidence>
<dbReference type="RefSeq" id="XP_020430181.1">
    <property type="nucleotide sequence ID" value="XM_020579506.1"/>
</dbReference>
<dbReference type="PANTHER" id="PTHR11552">
    <property type="entry name" value="GLUCOSE-METHANOL-CHOLINE GMC OXIDOREDUCTASE"/>
    <property type="match status" value="1"/>
</dbReference>
<dbReference type="InterPro" id="IPR007867">
    <property type="entry name" value="GMC_OxRtase_C"/>
</dbReference>
<evidence type="ECO:0000256" key="3">
    <source>
        <dbReference type="ARBA" id="ARBA00022630"/>
    </source>
</evidence>
<name>D3BJH4_HETP5</name>
<comment type="caution">
    <text evidence="7">The sequence shown here is derived from an EMBL/GenBank/DDBJ whole genome shotgun (WGS) entry which is preliminary data.</text>
</comment>
<dbReference type="Gene3D" id="3.30.410.40">
    <property type="match status" value="1"/>
</dbReference>
<feature type="domain" description="Glucose-methanol-choline oxidoreductase N-terminal" evidence="6">
    <location>
        <begin position="287"/>
        <end position="301"/>
    </location>
</feature>